<dbReference type="Proteomes" id="UP000790377">
    <property type="component" value="Unassembled WGS sequence"/>
</dbReference>
<keyword evidence="2" id="KW-1185">Reference proteome</keyword>
<accession>A0ACB8APU1</accession>
<proteinExistence type="predicted"/>
<sequence length="350" mass="38738">MSLYNSPGISRGIKNTDPHPSSVKLTSGDTLSSRKHIPMASTSCSSPSSSSFAPRPFPPPSLADVPVEYIVEQLRNLAPHYWNRPETADCTIIIPVPQHRARSPQSLDSPFTSSDSSPESSTRVPAGTGRRAEPGIHKMPRITMKLHADYLSAHSSFLRGLFSGASPLDLISTSSDEASSSPSPQRPSGPFHVPPNRLPRLLPSPPSHPAVFLPVPDPSSIHLLFHWMYFGRTEHIERALNHGVVHWEGIARNVEYLGLATEIKVFLGRWYSNWLLPASKRDGRIYYASDDEESDVDFDEEDDDEEDDCSSSSSRTDEDLVAIEEFERGRTRTIRPLTRFGCKPPQACTA</sequence>
<evidence type="ECO:0000313" key="1">
    <source>
        <dbReference type="EMBL" id="KAH7915310.1"/>
    </source>
</evidence>
<protein>
    <submittedName>
        <fullName evidence="1">Uncharacterized protein</fullName>
    </submittedName>
</protein>
<name>A0ACB8APU1_9AGAM</name>
<dbReference type="EMBL" id="MU267602">
    <property type="protein sequence ID" value="KAH7915310.1"/>
    <property type="molecule type" value="Genomic_DNA"/>
</dbReference>
<comment type="caution">
    <text evidence="1">The sequence shown here is derived from an EMBL/GenBank/DDBJ whole genome shotgun (WGS) entry which is preliminary data.</text>
</comment>
<gene>
    <name evidence="1" type="ORF">BJ138DRAFT_1142154</name>
</gene>
<organism evidence="1 2">
    <name type="scientific">Hygrophoropsis aurantiaca</name>
    <dbReference type="NCBI Taxonomy" id="72124"/>
    <lineage>
        <taxon>Eukaryota</taxon>
        <taxon>Fungi</taxon>
        <taxon>Dikarya</taxon>
        <taxon>Basidiomycota</taxon>
        <taxon>Agaricomycotina</taxon>
        <taxon>Agaricomycetes</taxon>
        <taxon>Agaricomycetidae</taxon>
        <taxon>Boletales</taxon>
        <taxon>Coniophorineae</taxon>
        <taxon>Hygrophoropsidaceae</taxon>
        <taxon>Hygrophoropsis</taxon>
    </lineage>
</organism>
<evidence type="ECO:0000313" key="2">
    <source>
        <dbReference type="Proteomes" id="UP000790377"/>
    </source>
</evidence>
<reference evidence="1" key="1">
    <citation type="journal article" date="2021" name="New Phytol.">
        <title>Evolutionary innovations through gain and loss of genes in the ectomycorrhizal Boletales.</title>
        <authorList>
            <person name="Wu G."/>
            <person name="Miyauchi S."/>
            <person name="Morin E."/>
            <person name="Kuo A."/>
            <person name="Drula E."/>
            <person name="Varga T."/>
            <person name="Kohler A."/>
            <person name="Feng B."/>
            <person name="Cao Y."/>
            <person name="Lipzen A."/>
            <person name="Daum C."/>
            <person name="Hundley H."/>
            <person name="Pangilinan J."/>
            <person name="Johnson J."/>
            <person name="Barry K."/>
            <person name="LaButti K."/>
            <person name="Ng V."/>
            <person name="Ahrendt S."/>
            <person name="Min B."/>
            <person name="Choi I.G."/>
            <person name="Park H."/>
            <person name="Plett J.M."/>
            <person name="Magnuson J."/>
            <person name="Spatafora J.W."/>
            <person name="Nagy L.G."/>
            <person name="Henrissat B."/>
            <person name="Grigoriev I.V."/>
            <person name="Yang Z.L."/>
            <person name="Xu J."/>
            <person name="Martin F.M."/>
        </authorList>
    </citation>
    <scope>NUCLEOTIDE SEQUENCE</scope>
    <source>
        <strain evidence="1">ATCC 28755</strain>
    </source>
</reference>